<organism evidence="1">
    <name type="scientific">Arundo donax</name>
    <name type="common">Giant reed</name>
    <name type="synonym">Donax arundinaceus</name>
    <dbReference type="NCBI Taxonomy" id="35708"/>
    <lineage>
        <taxon>Eukaryota</taxon>
        <taxon>Viridiplantae</taxon>
        <taxon>Streptophyta</taxon>
        <taxon>Embryophyta</taxon>
        <taxon>Tracheophyta</taxon>
        <taxon>Spermatophyta</taxon>
        <taxon>Magnoliopsida</taxon>
        <taxon>Liliopsida</taxon>
        <taxon>Poales</taxon>
        <taxon>Poaceae</taxon>
        <taxon>PACMAD clade</taxon>
        <taxon>Arundinoideae</taxon>
        <taxon>Arundineae</taxon>
        <taxon>Arundo</taxon>
    </lineage>
</organism>
<name>A0A0A8ZDC9_ARUDO</name>
<evidence type="ECO:0000313" key="1">
    <source>
        <dbReference type="EMBL" id="JAD34740.1"/>
    </source>
</evidence>
<proteinExistence type="predicted"/>
<dbReference type="AlphaFoldDB" id="A0A0A8ZDC9"/>
<dbReference type="EMBL" id="GBRH01263155">
    <property type="protein sequence ID" value="JAD34740.1"/>
    <property type="molecule type" value="Transcribed_RNA"/>
</dbReference>
<protein>
    <submittedName>
        <fullName evidence="1">Uncharacterized protein</fullName>
    </submittedName>
</protein>
<reference evidence="1" key="1">
    <citation type="submission" date="2014-09" db="EMBL/GenBank/DDBJ databases">
        <authorList>
            <person name="Magalhaes I.L.F."/>
            <person name="Oliveira U."/>
            <person name="Santos F.R."/>
            <person name="Vidigal T.H.D.A."/>
            <person name="Brescovit A.D."/>
            <person name="Santos A.J."/>
        </authorList>
    </citation>
    <scope>NUCLEOTIDE SEQUENCE</scope>
    <source>
        <tissue evidence="1">Shoot tissue taken approximately 20 cm above the soil surface</tissue>
    </source>
</reference>
<sequence length="40" mass="4467">MTRNAQGNRLMLCRNAKVGSLIFLCAARHSRRLACDNFSA</sequence>
<accession>A0A0A8ZDC9</accession>
<reference evidence="1" key="2">
    <citation type="journal article" date="2015" name="Data Brief">
        <title>Shoot transcriptome of the giant reed, Arundo donax.</title>
        <authorList>
            <person name="Barrero R.A."/>
            <person name="Guerrero F.D."/>
            <person name="Moolhuijzen P."/>
            <person name="Goolsby J.A."/>
            <person name="Tidwell J."/>
            <person name="Bellgard S.E."/>
            <person name="Bellgard M.I."/>
        </authorList>
    </citation>
    <scope>NUCLEOTIDE SEQUENCE</scope>
    <source>
        <tissue evidence="1">Shoot tissue taken approximately 20 cm above the soil surface</tissue>
    </source>
</reference>